<name>A0A1V6PJI2_PENDC</name>
<dbReference type="Gene3D" id="3.10.450.50">
    <property type="match status" value="1"/>
</dbReference>
<dbReference type="STRING" id="69771.A0A1V6PJI2"/>
<comment type="caution">
    <text evidence="1">The sequence shown here is derived from an EMBL/GenBank/DDBJ whole genome shotgun (WGS) entry which is preliminary data.</text>
</comment>
<gene>
    <name evidence="1" type="ORF">PENDEC_c003G01004</name>
</gene>
<dbReference type="Proteomes" id="UP000191522">
    <property type="component" value="Unassembled WGS sequence"/>
</dbReference>
<dbReference type="OrthoDB" id="3352776at2759"/>
<evidence type="ECO:0000313" key="2">
    <source>
        <dbReference type="Proteomes" id="UP000191522"/>
    </source>
</evidence>
<reference evidence="2" key="1">
    <citation type="journal article" date="2017" name="Nat. Microbiol.">
        <title>Global analysis of biosynthetic gene clusters reveals vast potential of secondary metabolite production in Penicillium species.</title>
        <authorList>
            <person name="Nielsen J.C."/>
            <person name="Grijseels S."/>
            <person name="Prigent S."/>
            <person name="Ji B."/>
            <person name="Dainat J."/>
            <person name="Nielsen K.F."/>
            <person name="Frisvad J.C."/>
            <person name="Workman M."/>
            <person name="Nielsen J."/>
        </authorList>
    </citation>
    <scope>NUCLEOTIDE SEQUENCE [LARGE SCALE GENOMIC DNA]</scope>
    <source>
        <strain evidence="2">IBT 11843</strain>
    </source>
</reference>
<dbReference type="AlphaFoldDB" id="A0A1V6PJI2"/>
<evidence type="ECO:0000313" key="1">
    <source>
        <dbReference type="EMBL" id="OQD77179.1"/>
    </source>
</evidence>
<sequence length="134" mass="14775">MVPRKTLLSPIHSLLSALTTKASSSTLLSTFTTHPPPVCHEHGLPQLAPFLGRSFTGQDGVSRYFALLAEHLDIKNMTFEPDDAWVVDEGSMTVYLRGSATFTWKETGQSWDETFVYRVAVAEDVGSGSMKVLR</sequence>
<dbReference type="InterPro" id="IPR032710">
    <property type="entry name" value="NTF2-like_dom_sf"/>
</dbReference>
<dbReference type="OMA" id="TEHGPEW"/>
<protein>
    <recommendedName>
        <fullName evidence="3">SnoaL-like domain-containing protein</fullName>
    </recommendedName>
</protein>
<evidence type="ECO:0008006" key="3">
    <source>
        <dbReference type="Google" id="ProtNLM"/>
    </source>
</evidence>
<organism evidence="1 2">
    <name type="scientific">Penicillium decumbens</name>
    <dbReference type="NCBI Taxonomy" id="69771"/>
    <lineage>
        <taxon>Eukaryota</taxon>
        <taxon>Fungi</taxon>
        <taxon>Dikarya</taxon>
        <taxon>Ascomycota</taxon>
        <taxon>Pezizomycotina</taxon>
        <taxon>Eurotiomycetes</taxon>
        <taxon>Eurotiomycetidae</taxon>
        <taxon>Eurotiales</taxon>
        <taxon>Aspergillaceae</taxon>
        <taxon>Penicillium</taxon>
    </lineage>
</organism>
<keyword evidence="2" id="KW-1185">Reference proteome</keyword>
<proteinExistence type="predicted"/>
<accession>A0A1V6PJI2</accession>
<dbReference type="SUPFAM" id="SSF54427">
    <property type="entry name" value="NTF2-like"/>
    <property type="match status" value="1"/>
</dbReference>
<dbReference type="EMBL" id="MDYL01000003">
    <property type="protein sequence ID" value="OQD77179.1"/>
    <property type="molecule type" value="Genomic_DNA"/>
</dbReference>